<proteinExistence type="predicted"/>
<feature type="domain" description="Calcineurin-like phosphoesterase" evidence="1">
    <location>
        <begin position="761"/>
        <end position="986"/>
    </location>
</feature>
<dbReference type="Gene3D" id="2.60.120.200">
    <property type="match status" value="3"/>
</dbReference>
<dbReference type="STRING" id="89524.SAMN05444370_1061"/>
<evidence type="ECO:0000313" key="2">
    <source>
        <dbReference type="EMBL" id="SEA50490.1"/>
    </source>
</evidence>
<dbReference type="SUPFAM" id="SSF49899">
    <property type="entry name" value="Concanavalin A-like lectins/glucanases"/>
    <property type="match status" value="3"/>
</dbReference>
<sequence length="1332" mass="138533">MVDIVSLDAKRLAALAQAPTDILAAPASTSAGGYLVRPAGLSGVIESYTLVYDLHVAAGVAGAYNGLFQSDLSNSGDSDLFMRRDGEGETFGVGISGDYPGGAAYGAWHRIAFSLASDGVNVTIRRFIDGVFVGEIVKEAGRYAFDAAQGFLILTDNDGETMPTALAAFAFVPEALSDDAIAALGEVDGMGVASGVPGALEFGFGADGFAPSIGAGEMTPRTPAEAGDFVAAGGDEAPEPGRDKHVLRFEATDATGGYLLKPALAGDATSFSLVYDLAIDAGSPGYGGLFQTAVANDNDGDLFLRQLVGGEYGVGISGQYEGAIEGGAWARIAFTFADNGDGSSTLVKFIDGVKVGQQTVDTARFTIDAETGFQILTDNDGETFGGHLANFAFTARTLSADEVAGLGGATTAPLPASVLGDGAVIFDFEGGAASGDIPARGGEMLTDLSFDPASELTPDLALAYEADGPDGGYRVETALDAAVESFTLFFDLMLDEGDLGRYGALLQLGLANAEDGELFLKVNGEGGYGVGISGDYVGDLRPGAWARLGFSVEANGDGSSRLAKFIDGVKVGEQTVETARFTIDPSGFLILADNDGETFSGKLASFALLDRAMDDAEIEALGGASPGGALGAAGEGETLVAFDFIADAKVVNGSTLATIGAARLIDRDFVTVELTEEIVHQLVTVGGRVEIDLAEVFSGENLVFTLEGGNEQVRAAIEDGKLIVTGDALGFADLTVTATDDLGNSATDSFRIRAAGENAYTIVVFPDTQNYTNDGSGGRLYRMTEWVADNAAGLKIAAVTHVGDVTGDNRVHEWANVSEAYALLEQAGIPYTLLPGNHDQSDGGKAADHSSNIDLDFGLDRYFAQHEGGVYEGDGASIRNNYKLFTAPDGTDWIVVSLEFGVRDDAVAWADEVLSEHADRRAIVLTHHYTNMADIAGPRSGSMYAEGTGKDYGMKDSVEAVNDGRDLWDALVSRHGNISFVFSGHVFGDGVETIVRYGEQGNAVAQMLVNYQDGVAVVSQTAGDDAPWGNGGNGAMRLIVIDPDNDRVDTETYYTELDTYMTAGRGEGEPSRDGPDGPVDPVVFEPQTVAFGTTAEVGLAPLPDGDAGAGVIATPRYDPNNGLLIDPGFAPASGGTNFLAYTMVWDMFLPAEIGLIAIIQTDPSNLNDGDLWLQMDANGGGLYGAAAQDDGPFPLDGWRRIVAVMTATDETGSAYRLDKYVDGVLIGTQVFSGDRRAVKDGGFLIFADDNFETPSGSGLSSFAFVEKALTAEEVAALGGVTADGPFAAAPDGVNGVQFDFENGDLAPSFGTGSMTQYTRSPDTCQWTPSLTS</sequence>
<dbReference type="OrthoDB" id="9773411at2"/>
<dbReference type="GO" id="GO:0030246">
    <property type="term" value="F:carbohydrate binding"/>
    <property type="evidence" value="ECO:0007669"/>
    <property type="project" value="UniProtKB-KW"/>
</dbReference>
<dbReference type="Proteomes" id="UP000198703">
    <property type="component" value="Unassembled WGS sequence"/>
</dbReference>
<name>A0A1H4BQY9_9RHOB</name>
<dbReference type="InterPro" id="IPR013320">
    <property type="entry name" value="ConA-like_dom_sf"/>
</dbReference>
<keyword evidence="3" id="KW-1185">Reference proteome</keyword>
<dbReference type="InterPro" id="IPR004843">
    <property type="entry name" value="Calcineurin-like_PHP"/>
</dbReference>
<gene>
    <name evidence="2" type="ORF">SAMN05444370_1061</name>
</gene>
<protein>
    <submittedName>
        <fullName evidence="2">Concanavalin A-like lectin/glucanases superfamily protein</fullName>
    </submittedName>
</protein>
<dbReference type="InterPro" id="IPR051918">
    <property type="entry name" value="STPP_CPPED1"/>
</dbReference>
<dbReference type="GO" id="GO:0016787">
    <property type="term" value="F:hydrolase activity"/>
    <property type="evidence" value="ECO:0007669"/>
    <property type="project" value="InterPro"/>
</dbReference>
<dbReference type="SUPFAM" id="SSF56300">
    <property type="entry name" value="Metallo-dependent phosphatases"/>
    <property type="match status" value="1"/>
</dbReference>
<reference evidence="2 3" key="1">
    <citation type="submission" date="2016-10" db="EMBL/GenBank/DDBJ databases">
        <authorList>
            <person name="de Groot N.N."/>
        </authorList>
    </citation>
    <scope>NUCLEOTIDE SEQUENCE [LARGE SCALE GENOMIC DNA]</scope>
    <source>
        <strain evidence="2 3">DSM 15345</strain>
    </source>
</reference>
<organism evidence="2 3">
    <name type="scientific">Rubrimonas cliftonensis</name>
    <dbReference type="NCBI Taxonomy" id="89524"/>
    <lineage>
        <taxon>Bacteria</taxon>
        <taxon>Pseudomonadati</taxon>
        <taxon>Pseudomonadota</taxon>
        <taxon>Alphaproteobacteria</taxon>
        <taxon>Rhodobacterales</taxon>
        <taxon>Paracoccaceae</taxon>
        <taxon>Rubrimonas</taxon>
    </lineage>
</organism>
<keyword evidence="2" id="KW-0430">Lectin</keyword>
<accession>A0A1H4BQY9</accession>
<dbReference type="RefSeq" id="WP_093253366.1">
    <property type="nucleotide sequence ID" value="NZ_FNQM01000006.1"/>
</dbReference>
<dbReference type="PANTHER" id="PTHR43143">
    <property type="entry name" value="METALLOPHOSPHOESTERASE, CALCINEURIN SUPERFAMILY"/>
    <property type="match status" value="1"/>
</dbReference>
<dbReference type="InterPro" id="IPR029052">
    <property type="entry name" value="Metallo-depent_PP-like"/>
</dbReference>
<dbReference type="Gene3D" id="3.60.21.10">
    <property type="match status" value="1"/>
</dbReference>
<dbReference type="EMBL" id="FNQM01000006">
    <property type="protein sequence ID" value="SEA50490.1"/>
    <property type="molecule type" value="Genomic_DNA"/>
</dbReference>
<evidence type="ECO:0000259" key="1">
    <source>
        <dbReference type="Pfam" id="PF00149"/>
    </source>
</evidence>
<dbReference type="PANTHER" id="PTHR43143:SF5">
    <property type="entry name" value="SECRETED PROTEIN"/>
    <property type="match status" value="1"/>
</dbReference>
<evidence type="ECO:0000313" key="3">
    <source>
        <dbReference type="Proteomes" id="UP000198703"/>
    </source>
</evidence>
<dbReference type="Pfam" id="PF13385">
    <property type="entry name" value="Laminin_G_3"/>
    <property type="match status" value="2"/>
</dbReference>
<dbReference type="Pfam" id="PF00149">
    <property type="entry name" value="Metallophos"/>
    <property type="match status" value="1"/>
</dbReference>